<keyword evidence="3" id="KW-0804">Transcription</keyword>
<evidence type="ECO:0000259" key="4">
    <source>
        <dbReference type="PROSITE" id="PS50949"/>
    </source>
</evidence>
<comment type="caution">
    <text evidence="5">The sequence shown here is derived from an EMBL/GenBank/DDBJ whole genome shotgun (WGS) entry which is preliminary data.</text>
</comment>
<reference evidence="5" key="1">
    <citation type="submission" date="2019-12" db="EMBL/GenBank/DDBJ databases">
        <title>Actinomadura physcomitrii sp. nov., a novel actinomycete isolated from moss [Physcomitrium sphaericum (Ludw) Fuernr].</title>
        <authorList>
            <person name="Zhuang X."/>
        </authorList>
    </citation>
    <scope>NUCLEOTIDE SEQUENCE [LARGE SCALE GENOMIC DNA]</scope>
    <source>
        <strain evidence="5">LD22</strain>
    </source>
</reference>
<gene>
    <name evidence="5" type="ORF">F8568_035290</name>
</gene>
<protein>
    <submittedName>
        <fullName evidence="5">GntR family transcriptional regulator</fullName>
    </submittedName>
</protein>
<feature type="domain" description="HTH gntR-type" evidence="4">
    <location>
        <begin position="9"/>
        <end position="77"/>
    </location>
</feature>
<evidence type="ECO:0000313" key="6">
    <source>
        <dbReference type="Proteomes" id="UP000462055"/>
    </source>
</evidence>
<evidence type="ECO:0000313" key="5">
    <source>
        <dbReference type="EMBL" id="MWA05539.1"/>
    </source>
</evidence>
<dbReference type="Proteomes" id="UP000462055">
    <property type="component" value="Unassembled WGS sequence"/>
</dbReference>
<dbReference type="SUPFAM" id="SSF46785">
    <property type="entry name" value="Winged helix' DNA-binding domain"/>
    <property type="match status" value="1"/>
</dbReference>
<dbReference type="CDD" id="cd07377">
    <property type="entry name" value="WHTH_GntR"/>
    <property type="match status" value="1"/>
</dbReference>
<proteinExistence type="predicted"/>
<dbReference type="InterPro" id="IPR000524">
    <property type="entry name" value="Tscrpt_reg_HTH_GntR"/>
</dbReference>
<dbReference type="SMART" id="SM00345">
    <property type="entry name" value="HTH_GNTR"/>
    <property type="match status" value="1"/>
</dbReference>
<dbReference type="InterPro" id="IPR036388">
    <property type="entry name" value="WH-like_DNA-bd_sf"/>
</dbReference>
<dbReference type="PROSITE" id="PS50949">
    <property type="entry name" value="HTH_GNTR"/>
    <property type="match status" value="1"/>
</dbReference>
<name>A0A6I4MS34_9ACTN</name>
<dbReference type="InterPro" id="IPR036390">
    <property type="entry name" value="WH_DNA-bd_sf"/>
</dbReference>
<dbReference type="AlphaFoldDB" id="A0A6I4MS34"/>
<keyword evidence="2" id="KW-0238">DNA-binding</keyword>
<evidence type="ECO:0000256" key="2">
    <source>
        <dbReference type="ARBA" id="ARBA00023125"/>
    </source>
</evidence>
<evidence type="ECO:0000256" key="3">
    <source>
        <dbReference type="ARBA" id="ARBA00023163"/>
    </source>
</evidence>
<dbReference type="InterPro" id="IPR050679">
    <property type="entry name" value="Bact_HTH_transcr_reg"/>
</dbReference>
<dbReference type="PANTHER" id="PTHR44846:SF17">
    <property type="entry name" value="GNTR-FAMILY TRANSCRIPTIONAL REGULATOR"/>
    <property type="match status" value="1"/>
</dbReference>
<dbReference type="PANTHER" id="PTHR44846">
    <property type="entry name" value="MANNOSYL-D-GLYCERATE TRANSPORT/METABOLISM SYSTEM REPRESSOR MNGR-RELATED"/>
    <property type="match status" value="1"/>
</dbReference>
<keyword evidence="6" id="KW-1185">Reference proteome</keyword>
<dbReference type="GO" id="GO:0045892">
    <property type="term" value="P:negative regulation of DNA-templated transcription"/>
    <property type="evidence" value="ECO:0007669"/>
    <property type="project" value="TreeGrafter"/>
</dbReference>
<dbReference type="RefSeq" id="WP_151597977.1">
    <property type="nucleotide sequence ID" value="NZ_WBMS02000039.1"/>
</dbReference>
<dbReference type="Pfam" id="PF00392">
    <property type="entry name" value="GntR"/>
    <property type="match status" value="1"/>
</dbReference>
<keyword evidence="1" id="KW-0805">Transcription regulation</keyword>
<dbReference type="EMBL" id="WBMS02000039">
    <property type="protein sequence ID" value="MWA05539.1"/>
    <property type="molecule type" value="Genomic_DNA"/>
</dbReference>
<organism evidence="5 6">
    <name type="scientific">Actinomadura physcomitrii</name>
    <dbReference type="NCBI Taxonomy" id="2650748"/>
    <lineage>
        <taxon>Bacteria</taxon>
        <taxon>Bacillati</taxon>
        <taxon>Actinomycetota</taxon>
        <taxon>Actinomycetes</taxon>
        <taxon>Streptosporangiales</taxon>
        <taxon>Thermomonosporaceae</taxon>
        <taxon>Actinomadura</taxon>
    </lineage>
</organism>
<dbReference type="GO" id="GO:0003677">
    <property type="term" value="F:DNA binding"/>
    <property type="evidence" value="ECO:0007669"/>
    <property type="project" value="UniProtKB-KW"/>
</dbReference>
<sequence length="80" mass="8707">MSIDPDDLTAPYLQLVAILRGKIENGEYAPGKRLPSLVVMEQEYGLNPKTIRKAIDALKAEGLVVTSPGRGTFVKPPEND</sequence>
<dbReference type="Gene3D" id="1.10.10.10">
    <property type="entry name" value="Winged helix-like DNA-binding domain superfamily/Winged helix DNA-binding domain"/>
    <property type="match status" value="1"/>
</dbReference>
<evidence type="ECO:0000256" key="1">
    <source>
        <dbReference type="ARBA" id="ARBA00023015"/>
    </source>
</evidence>
<accession>A0A6I4MS34</accession>
<dbReference type="GO" id="GO:0003700">
    <property type="term" value="F:DNA-binding transcription factor activity"/>
    <property type="evidence" value="ECO:0007669"/>
    <property type="project" value="InterPro"/>
</dbReference>